<proteinExistence type="predicted"/>
<protein>
    <submittedName>
        <fullName evidence="2">Uncharacterized protein</fullName>
    </submittedName>
</protein>
<evidence type="ECO:0000256" key="1">
    <source>
        <dbReference type="SAM" id="SignalP"/>
    </source>
</evidence>
<gene>
    <name evidence="2" type="ORF">SAMN05428998_10732</name>
</gene>
<dbReference type="STRING" id="560819.SAMN05428998_10732"/>
<feature type="chain" id="PRO_5012983705" evidence="1">
    <location>
        <begin position="27"/>
        <end position="153"/>
    </location>
</feature>
<evidence type="ECO:0000313" key="3">
    <source>
        <dbReference type="Proteomes" id="UP000192917"/>
    </source>
</evidence>
<dbReference type="Proteomes" id="UP000192917">
    <property type="component" value="Unassembled WGS sequence"/>
</dbReference>
<dbReference type="EMBL" id="FWZX01000007">
    <property type="protein sequence ID" value="SMF20643.1"/>
    <property type="molecule type" value="Genomic_DNA"/>
</dbReference>
<sequence length="153" mass="16082">MRALLFAALTGLTCLAGGLSVAPALAADCTFDDAPADLSHISPAPAGTPADYARWVGAYSGDAWGGSALCGTFVVNSVDPKAHTAEVIYAHGKFLPWNLPSPKQYDVTARFIGDGAARLRVDLPWHATAFYTYAGDAVDGIYGSSKIHLKRIK</sequence>
<feature type="signal peptide" evidence="1">
    <location>
        <begin position="1"/>
        <end position="26"/>
    </location>
</feature>
<evidence type="ECO:0000313" key="2">
    <source>
        <dbReference type="EMBL" id="SMF20643.1"/>
    </source>
</evidence>
<reference evidence="2 3" key="1">
    <citation type="submission" date="2017-04" db="EMBL/GenBank/DDBJ databases">
        <authorList>
            <person name="Afonso C.L."/>
            <person name="Miller P.J."/>
            <person name="Scott M.A."/>
            <person name="Spackman E."/>
            <person name="Goraichik I."/>
            <person name="Dimitrov K.M."/>
            <person name="Suarez D.L."/>
            <person name="Swayne D.E."/>
        </authorList>
    </citation>
    <scope>NUCLEOTIDE SEQUENCE [LARGE SCALE GENOMIC DNA]</scope>
    <source>
        <strain evidence="2 3">USBA 355</strain>
    </source>
</reference>
<dbReference type="AlphaFoldDB" id="A0A1Y6BTJ7"/>
<keyword evidence="3" id="KW-1185">Reference proteome</keyword>
<name>A0A1Y6BTJ7_9PROT</name>
<keyword evidence="1" id="KW-0732">Signal</keyword>
<accession>A0A1Y6BTJ7</accession>
<organism evidence="2 3">
    <name type="scientific">Tistlia consotensis USBA 355</name>
    <dbReference type="NCBI Taxonomy" id="560819"/>
    <lineage>
        <taxon>Bacteria</taxon>
        <taxon>Pseudomonadati</taxon>
        <taxon>Pseudomonadota</taxon>
        <taxon>Alphaproteobacteria</taxon>
        <taxon>Rhodospirillales</taxon>
        <taxon>Rhodovibrionaceae</taxon>
        <taxon>Tistlia</taxon>
    </lineage>
</organism>